<evidence type="ECO:0000313" key="2">
    <source>
        <dbReference type="EMBL" id="TDB40406.1"/>
    </source>
</evidence>
<name>A0A4R4IIZ5_9GAMM</name>
<dbReference type="GO" id="GO:0043041">
    <property type="term" value="P:amino acid activation for nonribosomal peptide biosynthetic process"/>
    <property type="evidence" value="ECO:0007669"/>
    <property type="project" value="TreeGrafter"/>
</dbReference>
<dbReference type="EMBL" id="PUJY01000204">
    <property type="protein sequence ID" value="TDB40406.1"/>
    <property type="molecule type" value="Genomic_DNA"/>
</dbReference>
<reference evidence="2 3" key="1">
    <citation type="journal article" date="2019" name="Int. J. Syst. Evol. Microbiol.">
        <title>Photorhabdus khanii subsp. guanajuatensis subsp. nov., isolated from Heterorhabditis atacamensis, and Photorhabdus luminescens subsp. mexicana subsp. nov., isolated from Heterorhabditis mexicana entomopathogenic nematodes.</title>
        <authorList>
            <person name="Machado R.A.R."/>
            <person name="Bruno P."/>
            <person name="Arce C.C.M."/>
            <person name="Liechti N."/>
            <person name="Kohler A."/>
            <person name="Bernal J."/>
            <person name="Bruggmann R."/>
            <person name="Turlings T.C.J."/>
        </authorList>
    </citation>
    <scope>NUCLEOTIDE SEQUENCE [LARGE SCALE GENOMIC DNA]</scope>
    <source>
        <strain evidence="2 3">MEX20-17</strain>
    </source>
</reference>
<sequence>ESQLSAWERQYPGFEDLYPATPMQAGMLYHDQLSGESGGVYLCQTLVVLEGSPDIARLRWAWETVVQRHAVLRTQFMADSEGELVQMVRSPVTVRLPWSEADWSGLTEAEQAVASEAWRREDRARGLDVTAAPLMRIGLRVCGGGRYRLLWTCHHMLLDGWSGPLLWQEIQRLYREGETAALPLPVAYK</sequence>
<dbReference type="PANTHER" id="PTHR45527:SF1">
    <property type="entry name" value="FATTY ACID SYNTHASE"/>
    <property type="match status" value="1"/>
</dbReference>
<dbReference type="AlphaFoldDB" id="A0A4R4IIZ5"/>
<feature type="domain" description="Condensation" evidence="1">
    <location>
        <begin position="15"/>
        <end position="182"/>
    </location>
</feature>
<dbReference type="SUPFAM" id="SSF52777">
    <property type="entry name" value="CoA-dependent acyltransferases"/>
    <property type="match status" value="1"/>
</dbReference>
<accession>A0A4R4IIZ5</accession>
<dbReference type="GO" id="GO:0005737">
    <property type="term" value="C:cytoplasm"/>
    <property type="evidence" value="ECO:0007669"/>
    <property type="project" value="TreeGrafter"/>
</dbReference>
<feature type="non-terminal residue" evidence="2">
    <location>
        <position position="1"/>
    </location>
</feature>
<evidence type="ECO:0000259" key="1">
    <source>
        <dbReference type="Pfam" id="PF00668"/>
    </source>
</evidence>
<dbReference type="PANTHER" id="PTHR45527">
    <property type="entry name" value="NONRIBOSOMAL PEPTIDE SYNTHETASE"/>
    <property type="match status" value="1"/>
</dbReference>
<evidence type="ECO:0000313" key="3">
    <source>
        <dbReference type="Proteomes" id="UP000295598"/>
    </source>
</evidence>
<proteinExistence type="predicted"/>
<protein>
    <recommendedName>
        <fullName evidence="1">Condensation domain-containing protein</fullName>
    </recommendedName>
</protein>
<organism evidence="2 3">
    <name type="scientific">Photorhabdus khanii subsp. guanajuatensis</name>
    <dbReference type="NCBI Taxonomy" id="2100166"/>
    <lineage>
        <taxon>Bacteria</taxon>
        <taxon>Pseudomonadati</taxon>
        <taxon>Pseudomonadota</taxon>
        <taxon>Gammaproteobacteria</taxon>
        <taxon>Enterobacterales</taxon>
        <taxon>Morganellaceae</taxon>
        <taxon>Photorhabdus</taxon>
    </lineage>
</organism>
<dbReference type="Proteomes" id="UP000295598">
    <property type="component" value="Unassembled WGS sequence"/>
</dbReference>
<dbReference type="Pfam" id="PF00668">
    <property type="entry name" value="Condensation"/>
    <property type="match status" value="1"/>
</dbReference>
<dbReference type="InterPro" id="IPR023213">
    <property type="entry name" value="CAT-like_dom_sf"/>
</dbReference>
<dbReference type="GO" id="GO:0003824">
    <property type="term" value="F:catalytic activity"/>
    <property type="evidence" value="ECO:0007669"/>
    <property type="project" value="InterPro"/>
</dbReference>
<dbReference type="GO" id="GO:0031177">
    <property type="term" value="F:phosphopantetheine binding"/>
    <property type="evidence" value="ECO:0007669"/>
    <property type="project" value="TreeGrafter"/>
</dbReference>
<dbReference type="GO" id="GO:0044550">
    <property type="term" value="P:secondary metabolite biosynthetic process"/>
    <property type="evidence" value="ECO:0007669"/>
    <property type="project" value="TreeGrafter"/>
</dbReference>
<dbReference type="Gene3D" id="3.30.559.10">
    <property type="entry name" value="Chloramphenicol acetyltransferase-like domain"/>
    <property type="match status" value="1"/>
</dbReference>
<dbReference type="InterPro" id="IPR001242">
    <property type="entry name" value="Condensation_dom"/>
</dbReference>
<comment type="caution">
    <text evidence="2">The sequence shown here is derived from an EMBL/GenBank/DDBJ whole genome shotgun (WGS) entry which is preliminary data.</text>
</comment>
<gene>
    <name evidence="2" type="ORF">C5467_24890</name>
</gene>
<feature type="non-terminal residue" evidence="2">
    <location>
        <position position="189"/>
    </location>
</feature>